<evidence type="ECO:0000256" key="3">
    <source>
        <dbReference type="HAMAP-Rule" id="MF_01537"/>
    </source>
</evidence>
<comment type="catalytic activity">
    <reaction evidence="3">
        <text>guanosine + phosphate = alpha-D-ribose 1-phosphate + guanine</text>
        <dbReference type="Rhea" id="RHEA:13233"/>
        <dbReference type="ChEBI" id="CHEBI:16235"/>
        <dbReference type="ChEBI" id="CHEBI:16750"/>
        <dbReference type="ChEBI" id="CHEBI:43474"/>
        <dbReference type="ChEBI" id="CHEBI:57720"/>
        <dbReference type="EC" id="2.4.2.1"/>
    </reaction>
</comment>
<dbReference type="InterPro" id="IPR011051">
    <property type="entry name" value="RmlC_Cupin_sf"/>
</dbReference>
<comment type="catalytic activity">
    <reaction evidence="3">
        <text>inosine + phosphate = alpha-D-ribose 1-phosphate + hypoxanthine</text>
        <dbReference type="Rhea" id="RHEA:27646"/>
        <dbReference type="ChEBI" id="CHEBI:17368"/>
        <dbReference type="ChEBI" id="CHEBI:17596"/>
        <dbReference type="ChEBI" id="CHEBI:43474"/>
        <dbReference type="ChEBI" id="CHEBI:57720"/>
        <dbReference type="EC" id="2.4.2.1"/>
    </reaction>
</comment>
<dbReference type="Pfam" id="PF06865">
    <property type="entry name" value="Ppnp"/>
    <property type="match status" value="1"/>
</dbReference>
<dbReference type="GO" id="GO:0009032">
    <property type="term" value="F:thymidine phosphorylase activity"/>
    <property type="evidence" value="ECO:0007669"/>
    <property type="project" value="RHEA"/>
</dbReference>
<dbReference type="PANTHER" id="PTHR36540">
    <property type="entry name" value="PYRIMIDINE/PURINE NUCLEOSIDE PHOSPHORYLASE"/>
    <property type="match status" value="1"/>
</dbReference>
<comment type="function">
    <text evidence="3">Catalyzes the phosphorolysis of diverse nucleosides, yielding D-ribose 1-phosphate and the respective free bases. Can use uridine, adenosine, guanosine, cytidine, thymidine, inosine and xanthosine as substrates. Also catalyzes the reverse reactions.</text>
</comment>
<evidence type="ECO:0000256" key="1">
    <source>
        <dbReference type="ARBA" id="ARBA00022676"/>
    </source>
</evidence>
<dbReference type="RefSeq" id="WP_100255876.1">
    <property type="nucleotide sequence ID" value="NZ_CP011797.1"/>
</dbReference>
<comment type="catalytic activity">
    <reaction evidence="3">
        <text>cytidine + phosphate = cytosine + alpha-D-ribose 1-phosphate</text>
        <dbReference type="Rhea" id="RHEA:52540"/>
        <dbReference type="ChEBI" id="CHEBI:16040"/>
        <dbReference type="ChEBI" id="CHEBI:17562"/>
        <dbReference type="ChEBI" id="CHEBI:43474"/>
        <dbReference type="ChEBI" id="CHEBI:57720"/>
        <dbReference type="EC" id="2.4.2.2"/>
    </reaction>
</comment>
<comment type="catalytic activity">
    <reaction evidence="3">
        <text>thymidine + phosphate = 2-deoxy-alpha-D-ribose 1-phosphate + thymine</text>
        <dbReference type="Rhea" id="RHEA:16037"/>
        <dbReference type="ChEBI" id="CHEBI:17748"/>
        <dbReference type="ChEBI" id="CHEBI:17821"/>
        <dbReference type="ChEBI" id="CHEBI:43474"/>
        <dbReference type="ChEBI" id="CHEBI:57259"/>
        <dbReference type="EC" id="2.4.2.2"/>
    </reaction>
</comment>
<dbReference type="HAMAP" id="MF_01537">
    <property type="entry name" value="Nucleos_phosphorylase_PpnP"/>
    <property type="match status" value="1"/>
</dbReference>
<dbReference type="Gene3D" id="2.60.120.10">
    <property type="entry name" value="Jelly Rolls"/>
    <property type="match status" value="1"/>
</dbReference>
<comment type="catalytic activity">
    <reaction evidence="3">
        <text>uridine + phosphate = alpha-D-ribose 1-phosphate + uracil</text>
        <dbReference type="Rhea" id="RHEA:24388"/>
        <dbReference type="ChEBI" id="CHEBI:16704"/>
        <dbReference type="ChEBI" id="CHEBI:17568"/>
        <dbReference type="ChEBI" id="CHEBI:43474"/>
        <dbReference type="ChEBI" id="CHEBI:57720"/>
        <dbReference type="EC" id="2.4.2.2"/>
    </reaction>
</comment>
<keyword evidence="2 3" id="KW-0808">Transferase</keyword>
<dbReference type="GO" id="GO:0005829">
    <property type="term" value="C:cytosol"/>
    <property type="evidence" value="ECO:0007669"/>
    <property type="project" value="TreeGrafter"/>
</dbReference>
<evidence type="ECO:0000313" key="5">
    <source>
        <dbReference type="Proteomes" id="UP000229757"/>
    </source>
</evidence>
<keyword evidence="1 3" id="KW-0328">Glycosyltransferase</keyword>
<dbReference type="GO" id="GO:0047975">
    <property type="term" value="F:guanosine phosphorylase activity"/>
    <property type="evidence" value="ECO:0007669"/>
    <property type="project" value="RHEA"/>
</dbReference>
<dbReference type="Proteomes" id="UP000229757">
    <property type="component" value="Chromosome"/>
</dbReference>
<dbReference type="SUPFAM" id="SSF51182">
    <property type="entry name" value="RmlC-like cupins"/>
    <property type="match status" value="1"/>
</dbReference>
<organism evidence="4 5">
    <name type="scientific">Reinekea forsetii</name>
    <dbReference type="NCBI Taxonomy" id="1336806"/>
    <lineage>
        <taxon>Bacteria</taxon>
        <taxon>Pseudomonadati</taxon>
        <taxon>Pseudomonadota</taxon>
        <taxon>Gammaproteobacteria</taxon>
        <taxon>Oceanospirillales</taxon>
        <taxon>Saccharospirillaceae</taxon>
        <taxon>Reinekea</taxon>
    </lineage>
</organism>
<gene>
    <name evidence="3" type="primary">ppnP</name>
    <name evidence="4" type="ORF">REIFOR_00298</name>
</gene>
<proteinExistence type="inferred from homology"/>
<comment type="similarity">
    <text evidence="3">Belongs to the nucleoside phosphorylase PpnP family.</text>
</comment>
<protein>
    <recommendedName>
        <fullName evidence="3">Pyrimidine/purine nucleoside phosphorylase</fullName>
        <ecNumber evidence="3">2.4.2.1</ecNumber>
        <ecNumber evidence="3">2.4.2.2</ecNumber>
    </recommendedName>
    <alternativeName>
        <fullName evidence="3">Adenosine phosphorylase</fullName>
    </alternativeName>
    <alternativeName>
        <fullName evidence="3">Cytidine phosphorylase</fullName>
    </alternativeName>
    <alternativeName>
        <fullName evidence="3">Guanosine phosphorylase</fullName>
    </alternativeName>
    <alternativeName>
        <fullName evidence="3">Inosine phosphorylase</fullName>
    </alternativeName>
    <alternativeName>
        <fullName evidence="3">Thymidine phosphorylase</fullName>
    </alternativeName>
    <alternativeName>
        <fullName evidence="3">Uridine phosphorylase</fullName>
    </alternativeName>
    <alternativeName>
        <fullName evidence="3">Xanthosine phosphorylase</fullName>
    </alternativeName>
</protein>
<dbReference type="GO" id="GO:0004731">
    <property type="term" value="F:purine-nucleoside phosphorylase activity"/>
    <property type="evidence" value="ECO:0007669"/>
    <property type="project" value="UniProtKB-UniRule"/>
</dbReference>
<dbReference type="EMBL" id="CP011797">
    <property type="protein sequence ID" value="ATX75475.1"/>
    <property type="molecule type" value="Genomic_DNA"/>
</dbReference>
<dbReference type="InterPro" id="IPR014710">
    <property type="entry name" value="RmlC-like_jellyroll"/>
</dbReference>
<dbReference type="EC" id="2.4.2.1" evidence="3"/>
<accession>A0A2K8KKH8</accession>
<dbReference type="OrthoDB" id="9793848at2"/>
<dbReference type="PANTHER" id="PTHR36540:SF1">
    <property type="entry name" value="PYRIMIDINE_PURINE NUCLEOSIDE PHOSPHORYLASE"/>
    <property type="match status" value="1"/>
</dbReference>
<comment type="catalytic activity">
    <reaction evidence="3">
        <text>xanthosine + phosphate = alpha-D-ribose 1-phosphate + xanthine</text>
        <dbReference type="Rhea" id="RHEA:27638"/>
        <dbReference type="ChEBI" id="CHEBI:17712"/>
        <dbReference type="ChEBI" id="CHEBI:18107"/>
        <dbReference type="ChEBI" id="CHEBI:43474"/>
        <dbReference type="ChEBI" id="CHEBI:57720"/>
        <dbReference type="EC" id="2.4.2.1"/>
    </reaction>
</comment>
<reference evidence="4 5" key="1">
    <citation type="journal article" date="2017" name="Environ. Microbiol.">
        <title>Genomic and physiological analyses of 'Reinekea forsetii' reveal a versatile opportunistic lifestyle during spring algae blooms.</title>
        <authorList>
            <person name="Avci B."/>
            <person name="Hahnke R.L."/>
            <person name="Chafee M."/>
            <person name="Fischer T."/>
            <person name="Gruber-Vodicka H."/>
            <person name="Tegetmeyer H.E."/>
            <person name="Harder J."/>
            <person name="Fuchs B.M."/>
            <person name="Amann R.I."/>
            <person name="Teeling H."/>
        </authorList>
    </citation>
    <scope>NUCLEOTIDE SEQUENCE [LARGE SCALE GENOMIC DNA]</scope>
    <source>
        <strain evidence="4 5">Hel1_31_D35</strain>
    </source>
</reference>
<name>A0A2K8KKH8_9GAMM</name>
<keyword evidence="5" id="KW-1185">Reference proteome</keyword>
<dbReference type="KEGG" id="rfo:REIFOR_00298"/>
<evidence type="ECO:0000313" key="4">
    <source>
        <dbReference type="EMBL" id="ATX75475.1"/>
    </source>
</evidence>
<dbReference type="GO" id="GO:0004850">
    <property type="term" value="F:uridine phosphorylase activity"/>
    <property type="evidence" value="ECO:0007669"/>
    <property type="project" value="RHEA"/>
</dbReference>
<comment type="catalytic activity">
    <reaction evidence="3">
        <text>a purine D-ribonucleoside + phosphate = a purine nucleobase + alpha-D-ribose 1-phosphate</text>
        <dbReference type="Rhea" id="RHEA:19805"/>
        <dbReference type="ChEBI" id="CHEBI:26386"/>
        <dbReference type="ChEBI" id="CHEBI:43474"/>
        <dbReference type="ChEBI" id="CHEBI:57720"/>
        <dbReference type="ChEBI" id="CHEBI:142355"/>
        <dbReference type="EC" id="2.4.2.1"/>
    </reaction>
</comment>
<evidence type="ECO:0000256" key="2">
    <source>
        <dbReference type="ARBA" id="ARBA00022679"/>
    </source>
</evidence>
<dbReference type="AlphaFoldDB" id="A0A2K8KKH8"/>
<sequence>MIKHNQYFSGNVQSLALTGHAKPTTIGVMAVGEYEFGTEAAELMQVVAGELQVRLPGTDAWQSFATGTEFHVPADSKFQLKVVIDTAYLCIYG</sequence>
<comment type="catalytic activity">
    <reaction evidence="3">
        <text>adenosine + phosphate = alpha-D-ribose 1-phosphate + adenine</text>
        <dbReference type="Rhea" id="RHEA:27642"/>
        <dbReference type="ChEBI" id="CHEBI:16335"/>
        <dbReference type="ChEBI" id="CHEBI:16708"/>
        <dbReference type="ChEBI" id="CHEBI:43474"/>
        <dbReference type="ChEBI" id="CHEBI:57720"/>
        <dbReference type="EC" id="2.4.2.1"/>
    </reaction>
</comment>
<dbReference type="InterPro" id="IPR009664">
    <property type="entry name" value="Ppnp"/>
</dbReference>
<dbReference type="FunFam" id="2.60.120.10:FF:000016">
    <property type="entry name" value="Pyrimidine/purine nucleoside phosphorylase"/>
    <property type="match status" value="1"/>
</dbReference>
<dbReference type="EC" id="2.4.2.2" evidence="3"/>